<gene>
    <name evidence="1" type="ORF">DEH80_00290</name>
</gene>
<dbReference type="Proteomes" id="UP000251800">
    <property type="component" value="Unassembled WGS sequence"/>
</dbReference>
<dbReference type="InterPro" id="IPR027961">
    <property type="entry name" value="DUF4442"/>
</dbReference>
<accession>A0A363UQA4</accession>
<dbReference type="AlphaFoldDB" id="A0A363UQA4"/>
<evidence type="ECO:0000313" key="1">
    <source>
        <dbReference type="EMBL" id="PWN57616.1"/>
    </source>
</evidence>
<proteinExistence type="predicted"/>
<sequence length="158" mass="17714">MTKTPATLALWQRLSSKPGGRWLFTQGVCRRAPYFSTIRPRVQALDTGRCVVSSRKRRSVENHIGTFHAIAMCNMAELAGGLAAEATVPVSHRWIPQGMEVDYLAKAETDLTTTCVIDPPSQWEDRQTLLTPVDVRDAEGNVVFRARIRMYVSKKPSR</sequence>
<reference evidence="1 2" key="1">
    <citation type="submission" date="2018-05" db="EMBL/GenBank/DDBJ databases">
        <title>Abyssibacter profundi OUC007T gen. nov., sp. nov, a marine bacterium isolated from seawater of the Mariana Trench.</title>
        <authorList>
            <person name="Zhou S."/>
        </authorList>
    </citation>
    <scope>NUCLEOTIDE SEQUENCE [LARGE SCALE GENOMIC DNA]</scope>
    <source>
        <strain evidence="1 2">OUC007</strain>
    </source>
</reference>
<protein>
    <submittedName>
        <fullName evidence="1">DUF4442 domain-containing protein</fullName>
    </submittedName>
</protein>
<dbReference type="OrthoDB" id="793353at2"/>
<dbReference type="CDD" id="cd03443">
    <property type="entry name" value="PaaI_thioesterase"/>
    <property type="match status" value="1"/>
</dbReference>
<dbReference type="Pfam" id="PF14539">
    <property type="entry name" value="DUF4442"/>
    <property type="match status" value="1"/>
</dbReference>
<dbReference type="RefSeq" id="WP_109718472.1">
    <property type="nucleotide sequence ID" value="NZ_QEQK01000001.1"/>
</dbReference>
<evidence type="ECO:0000313" key="2">
    <source>
        <dbReference type="Proteomes" id="UP000251800"/>
    </source>
</evidence>
<dbReference type="InterPro" id="IPR029069">
    <property type="entry name" value="HotDog_dom_sf"/>
</dbReference>
<organism evidence="1 2">
    <name type="scientific">Abyssibacter profundi</name>
    <dbReference type="NCBI Taxonomy" id="2182787"/>
    <lineage>
        <taxon>Bacteria</taxon>
        <taxon>Pseudomonadati</taxon>
        <taxon>Pseudomonadota</taxon>
        <taxon>Gammaproteobacteria</taxon>
        <taxon>Chromatiales</taxon>
        <taxon>Oceanococcaceae</taxon>
        <taxon>Abyssibacter</taxon>
    </lineage>
</organism>
<dbReference type="SUPFAM" id="SSF54637">
    <property type="entry name" value="Thioesterase/thiol ester dehydrase-isomerase"/>
    <property type="match status" value="1"/>
</dbReference>
<dbReference type="EMBL" id="QEQK01000001">
    <property type="protein sequence ID" value="PWN57616.1"/>
    <property type="molecule type" value="Genomic_DNA"/>
</dbReference>
<keyword evidence="2" id="KW-1185">Reference proteome</keyword>
<dbReference type="Gene3D" id="3.10.129.10">
    <property type="entry name" value="Hotdog Thioesterase"/>
    <property type="match status" value="1"/>
</dbReference>
<name>A0A363UQA4_9GAMM</name>
<comment type="caution">
    <text evidence="1">The sequence shown here is derived from an EMBL/GenBank/DDBJ whole genome shotgun (WGS) entry which is preliminary data.</text>
</comment>